<feature type="region of interest" description="Disordered" evidence="1">
    <location>
        <begin position="262"/>
        <end position="405"/>
    </location>
</feature>
<accession>A0AAJ0FC25</accession>
<gene>
    <name evidence="2" type="ORF">QBC33DRAFT_564502</name>
</gene>
<dbReference type="Proteomes" id="UP001244011">
    <property type="component" value="Unassembled WGS sequence"/>
</dbReference>
<evidence type="ECO:0000313" key="3">
    <source>
        <dbReference type="Proteomes" id="UP001244011"/>
    </source>
</evidence>
<dbReference type="RefSeq" id="XP_060277910.1">
    <property type="nucleotide sequence ID" value="XM_060430389.1"/>
</dbReference>
<feature type="region of interest" description="Disordered" evidence="1">
    <location>
        <begin position="1"/>
        <end position="40"/>
    </location>
</feature>
<comment type="caution">
    <text evidence="2">The sequence shown here is derived from an EMBL/GenBank/DDBJ whole genome shotgun (WGS) entry which is preliminary data.</text>
</comment>
<keyword evidence="3" id="KW-1185">Reference proteome</keyword>
<sequence>MPAGSSEAELLVSSPVSEPPPFRRSTRHASMQASRQLSGEVPLQHDIDQVVTAFKKAVAEHGKSRDGLRLAWHRVIDAYLRLKPSDPGAFGSWARDTIGDQYLVDALPHIFSNEFTSNRTSRYMVKAAKYLRLAHPAFAVLYLGTLVRTTRTLDIIAGWIEAYPKLSFRVDIYPRIIDAYQARITKSKKLGPVGVAIFADPRITKGGLKPQDITAAALNCEFVPVSMLPKPLTLSITTTLPTDAREKDPGGLVEFKKKLNATTKAKKEDATSGADGSHDASSDEDDDHGGDQDGVPGQDGVEDEDGVEPHDGAEDRDGSADHRRTAVSEDIEEPRASASDACFAPQTRPVRIVMAGSLPRSKPEQQPHTPQQHVETPSAEQLPPIERDGSTVPSDFDDMALGSDDDMVFGSPVVAPVTPVTKVPVAVG</sequence>
<reference evidence="2" key="1">
    <citation type="submission" date="2023-06" db="EMBL/GenBank/DDBJ databases">
        <title>Genome-scale phylogeny and comparative genomics of the fungal order Sordariales.</title>
        <authorList>
            <consortium name="Lawrence Berkeley National Laboratory"/>
            <person name="Hensen N."/>
            <person name="Bonometti L."/>
            <person name="Westerberg I."/>
            <person name="Brannstrom I.O."/>
            <person name="Guillou S."/>
            <person name="Cros-Aarteil S."/>
            <person name="Calhoun S."/>
            <person name="Haridas S."/>
            <person name="Kuo A."/>
            <person name="Mondo S."/>
            <person name="Pangilinan J."/>
            <person name="Riley R."/>
            <person name="Labutti K."/>
            <person name="Andreopoulos B."/>
            <person name="Lipzen A."/>
            <person name="Chen C."/>
            <person name="Yanf M."/>
            <person name="Daum C."/>
            <person name="Ng V."/>
            <person name="Clum A."/>
            <person name="Steindorff A."/>
            <person name="Ohm R."/>
            <person name="Martin F."/>
            <person name="Silar P."/>
            <person name="Natvig D."/>
            <person name="Lalanne C."/>
            <person name="Gautier V."/>
            <person name="Ament-Velasquez S.L."/>
            <person name="Kruys A."/>
            <person name="Hutchinson M.I."/>
            <person name="Powell A.J."/>
            <person name="Barry K."/>
            <person name="Miller A.N."/>
            <person name="Grigoriev I.V."/>
            <person name="Debuchy R."/>
            <person name="Gladieux P."/>
            <person name="Thoren M.H."/>
            <person name="Johannesson H."/>
        </authorList>
    </citation>
    <scope>NUCLEOTIDE SEQUENCE</scope>
    <source>
        <strain evidence="2">8032-3</strain>
    </source>
</reference>
<feature type="compositionally biased region" description="Polar residues" evidence="1">
    <location>
        <begin position="28"/>
        <end position="37"/>
    </location>
</feature>
<dbReference type="EMBL" id="MU839055">
    <property type="protein sequence ID" value="KAK1761697.1"/>
    <property type="molecule type" value="Genomic_DNA"/>
</dbReference>
<evidence type="ECO:0000313" key="2">
    <source>
        <dbReference type="EMBL" id="KAK1761697.1"/>
    </source>
</evidence>
<feature type="compositionally biased region" description="Basic and acidic residues" evidence="1">
    <location>
        <begin position="307"/>
        <end position="327"/>
    </location>
</feature>
<name>A0AAJ0FC25_9PEZI</name>
<protein>
    <submittedName>
        <fullName evidence="2">Uncharacterized protein</fullName>
    </submittedName>
</protein>
<dbReference type="AlphaFoldDB" id="A0AAJ0FC25"/>
<feature type="compositionally biased region" description="Basic and acidic residues" evidence="1">
    <location>
        <begin position="265"/>
        <end position="281"/>
    </location>
</feature>
<organism evidence="2 3">
    <name type="scientific">Phialemonium atrogriseum</name>
    <dbReference type="NCBI Taxonomy" id="1093897"/>
    <lineage>
        <taxon>Eukaryota</taxon>
        <taxon>Fungi</taxon>
        <taxon>Dikarya</taxon>
        <taxon>Ascomycota</taxon>
        <taxon>Pezizomycotina</taxon>
        <taxon>Sordariomycetes</taxon>
        <taxon>Sordariomycetidae</taxon>
        <taxon>Cephalothecales</taxon>
        <taxon>Cephalothecaceae</taxon>
        <taxon>Phialemonium</taxon>
    </lineage>
</organism>
<dbReference type="GeneID" id="85313576"/>
<feature type="compositionally biased region" description="Acidic residues" evidence="1">
    <location>
        <begin position="395"/>
        <end position="405"/>
    </location>
</feature>
<feature type="compositionally biased region" description="Polar residues" evidence="1">
    <location>
        <begin position="364"/>
        <end position="379"/>
    </location>
</feature>
<evidence type="ECO:0000256" key="1">
    <source>
        <dbReference type="SAM" id="MobiDB-lite"/>
    </source>
</evidence>
<proteinExistence type="predicted"/>